<comment type="catalytic activity">
    <reaction evidence="8">
        <text>3'-dephospho-CoA + ATP = ADP + CoA + H(+)</text>
        <dbReference type="Rhea" id="RHEA:18245"/>
        <dbReference type="ChEBI" id="CHEBI:15378"/>
        <dbReference type="ChEBI" id="CHEBI:30616"/>
        <dbReference type="ChEBI" id="CHEBI:57287"/>
        <dbReference type="ChEBI" id="CHEBI:57328"/>
        <dbReference type="ChEBI" id="CHEBI:456216"/>
        <dbReference type="EC" id="2.7.1.24"/>
    </reaction>
</comment>
<name>I7K0V0_9LACO</name>
<organism evidence="10 11">
    <name type="scientific">Lactobacillus gigeriorum DSM 23908 = CRBIP 24.85</name>
    <dbReference type="NCBI Taxonomy" id="1423751"/>
    <lineage>
        <taxon>Bacteria</taxon>
        <taxon>Bacillati</taxon>
        <taxon>Bacillota</taxon>
        <taxon>Bacilli</taxon>
        <taxon>Lactobacillales</taxon>
        <taxon>Lactobacillaceae</taxon>
        <taxon>Lactobacillus</taxon>
    </lineage>
</organism>
<dbReference type="GO" id="GO:0015937">
    <property type="term" value="P:coenzyme A biosynthetic process"/>
    <property type="evidence" value="ECO:0007669"/>
    <property type="project" value="UniProtKB-UniRule"/>
</dbReference>
<dbReference type="EMBL" id="CAKC01000048">
    <property type="protein sequence ID" value="CCI87080.1"/>
    <property type="molecule type" value="Genomic_DNA"/>
</dbReference>
<evidence type="ECO:0000256" key="1">
    <source>
        <dbReference type="ARBA" id="ARBA00009018"/>
    </source>
</evidence>
<dbReference type="PANTHER" id="PTHR10695:SF46">
    <property type="entry name" value="BIFUNCTIONAL COENZYME A SYNTHASE-RELATED"/>
    <property type="match status" value="1"/>
</dbReference>
<evidence type="ECO:0000313" key="11">
    <source>
        <dbReference type="Proteomes" id="UP000009326"/>
    </source>
</evidence>
<dbReference type="HAMAP" id="MF_00376">
    <property type="entry name" value="Dephospho_CoA_kinase"/>
    <property type="match status" value="1"/>
</dbReference>
<dbReference type="GO" id="GO:0004140">
    <property type="term" value="F:dephospho-CoA kinase activity"/>
    <property type="evidence" value="ECO:0007669"/>
    <property type="project" value="UniProtKB-UniRule"/>
</dbReference>
<dbReference type="AlphaFoldDB" id="I7K0V0"/>
<keyword evidence="3 8" id="KW-0808">Transferase</keyword>
<keyword evidence="6 8" id="KW-0067">ATP-binding</keyword>
<evidence type="ECO:0000313" key="10">
    <source>
        <dbReference type="EMBL" id="CCI87080.1"/>
    </source>
</evidence>
<evidence type="ECO:0000256" key="8">
    <source>
        <dbReference type="HAMAP-Rule" id="MF_00376"/>
    </source>
</evidence>
<dbReference type="SUPFAM" id="SSF52540">
    <property type="entry name" value="P-loop containing nucleoside triphosphate hydrolases"/>
    <property type="match status" value="1"/>
</dbReference>
<dbReference type="Proteomes" id="UP000009326">
    <property type="component" value="Unassembled WGS sequence"/>
</dbReference>
<dbReference type="Gene3D" id="3.40.50.300">
    <property type="entry name" value="P-loop containing nucleotide triphosphate hydrolases"/>
    <property type="match status" value="1"/>
</dbReference>
<dbReference type="STRING" id="1423751.FC38_GL000305"/>
<comment type="function">
    <text evidence="8">Catalyzes the phosphorylation of the 3'-hydroxyl group of dephosphocoenzyme A to form coenzyme A.</text>
</comment>
<comment type="caution">
    <text evidence="10">The sequence shown here is derived from an EMBL/GenBank/DDBJ whole genome shotgun (WGS) entry which is preliminary data.</text>
</comment>
<keyword evidence="4 8" id="KW-0547">Nucleotide-binding</keyword>
<evidence type="ECO:0000256" key="6">
    <source>
        <dbReference type="ARBA" id="ARBA00022840"/>
    </source>
</evidence>
<evidence type="ECO:0000256" key="3">
    <source>
        <dbReference type="ARBA" id="ARBA00022679"/>
    </source>
</evidence>
<comment type="similarity">
    <text evidence="1 8">Belongs to the CoaE family.</text>
</comment>
<comment type="pathway">
    <text evidence="8">Cofactor biosynthesis; coenzyme A biosynthesis; CoA from (R)-pantothenate: step 5/5.</text>
</comment>
<protein>
    <recommendedName>
        <fullName evidence="8 9">Dephospho-CoA kinase</fullName>
        <ecNumber evidence="8 9">2.7.1.24</ecNumber>
    </recommendedName>
    <alternativeName>
        <fullName evidence="8">Dephosphocoenzyme A kinase</fullName>
    </alternativeName>
</protein>
<dbReference type="NCBIfam" id="TIGR00152">
    <property type="entry name" value="dephospho-CoA kinase"/>
    <property type="match status" value="1"/>
</dbReference>
<dbReference type="FunFam" id="3.40.50.300:FF:000991">
    <property type="entry name" value="Dephospho-CoA kinase"/>
    <property type="match status" value="1"/>
</dbReference>
<evidence type="ECO:0000256" key="4">
    <source>
        <dbReference type="ARBA" id="ARBA00022741"/>
    </source>
</evidence>
<keyword evidence="2 8" id="KW-0963">Cytoplasm</keyword>
<dbReference type="GO" id="GO:0005524">
    <property type="term" value="F:ATP binding"/>
    <property type="evidence" value="ECO:0007669"/>
    <property type="project" value="UniProtKB-UniRule"/>
</dbReference>
<evidence type="ECO:0000256" key="5">
    <source>
        <dbReference type="ARBA" id="ARBA00022777"/>
    </source>
</evidence>
<dbReference type="InterPro" id="IPR001977">
    <property type="entry name" value="Depp_CoAkinase"/>
</dbReference>
<dbReference type="Pfam" id="PF01121">
    <property type="entry name" value="CoaE"/>
    <property type="match status" value="1"/>
</dbReference>
<evidence type="ECO:0000256" key="7">
    <source>
        <dbReference type="ARBA" id="ARBA00022993"/>
    </source>
</evidence>
<keyword evidence="5 8" id="KW-0418">Kinase</keyword>
<feature type="binding site" evidence="8">
    <location>
        <begin position="18"/>
        <end position="23"/>
    </location>
    <ligand>
        <name>ATP</name>
        <dbReference type="ChEBI" id="CHEBI:30616"/>
    </ligand>
</feature>
<dbReference type="GO" id="GO:0005737">
    <property type="term" value="C:cytoplasm"/>
    <property type="evidence" value="ECO:0007669"/>
    <property type="project" value="UniProtKB-SubCell"/>
</dbReference>
<reference evidence="10 11" key="1">
    <citation type="submission" date="2012-06" db="EMBL/GenBank/DDBJ databases">
        <title>Draft genome sequence of Lactobacillus gigeriorum CRBIP 24.85T, isolated from chicken crop.</title>
        <authorList>
            <person name="Cousin S."/>
            <person name="Ma L."/>
            <person name="Creno S."/>
            <person name="Clermont D."/>
            <person name="Loux V."/>
            <person name="Bizet C."/>
            <person name="Bouchier C."/>
        </authorList>
    </citation>
    <scope>NUCLEOTIDE SEQUENCE [LARGE SCALE GENOMIC DNA]</scope>
    <source>
        <strain evidence="11">CRBIP 24.85T</strain>
    </source>
</reference>
<proteinExistence type="inferred from homology"/>
<gene>
    <name evidence="8" type="primary">coaE</name>
    <name evidence="10" type="ORF">BN52_02285</name>
</gene>
<sequence length="206" mass="23200">MSEVIAMTIVLGLTGGIATGKSTADQYFRRKGIPVIDADQISHDIIDIGKPAWEKIRAHFGPKFLNEDQSINRRKLGQFVFQNANELKVLNNITHPLIHEEIIQQIAVAKRKGVDLIVLDVPVLFETNGDLDCDQTLVISLPPQLQLERLIERNHYSIEEAKARIASQMPLRDKEARATYVIENTGTIKELEEKLTKVLNKIKVEG</sequence>
<dbReference type="PROSITE" id="PS51219">
    <property type="entry name" value="DPCK"/>
    <property type="match status" value="1"/>
</dbReference>
<dbReference type="EC" id="2.7.1.24" evidence="8 9"/>
<dbReference type="UniPathway" id="UPA00241">
    <property type="reaction ID" value="UER00356"/>
</dbReference>
<dbReference type="InterPro" id="IPR027417">
    <property type="entry name" value="P-loop_NTPase"/>
</dbReference>
<dbReference type="CDD" id="cd02022">
    <property type="entry name" value="DPCK"/>
    <property type="match status" value="1"/>
</dbReference>
<evidence type="ECO:0000256" key="9">
    <source>
        <dbReference type="NCBIfam" id="TIGR00152"/>
    </source>
</evidence>
<comment type="subcellular location">
    <subcellularLocation>
        <location evidence="8">Cytoplasm</location>
    </subcellularLocation>
</comment>
<keyword evidence="7 8" id="KW-0173">Coenzyme A biosynthesis</keyword>
<evidence type="ECO:0000256" key="2">
    <source>
        <dbReference type="ARBA" id="ARBA00022490"/>
    </source>
</evidence>
<dbReference type="PANTHER" id="PTHR10695">
    <property type="entry name" value="DEPHOSPHO-COA KINASE-RELATED"/>
    <property type="match status" value="1"/>
</dbReference>
<accession>I7K0V0</accession>